<dbReference type="InterPro" id="IPR036908">
    <property type="entry name" value="RlpA-like_sf"/>
</dbReference>
<evidence type="ECO:0000313" key="5">
    <source>
        <dbReference type="Proteomes" id="UP000266677"/>
    </source>
</evidence>
<evidence type="ECO:0000256" key="2">
    <source>
        <dbReference type="SAM" id="Phobius"/>
    </source>
</evidence>
<dbReference type="PANTHER" id="PTHR31836:SF21">
    <property type="entry name" value="EXPANSIN-LIKE PROTEIN 7"/>
    <property type="match status" value="1"/>
</dbReference>
<dbReference type="Gene3D" id="2.40.40.10">
    <property type="entry name" value="RlpA-like domain"/>
    <property type="match status" value="1"/>
</dbReference>
<dbReference type="Pfam" id="PF03330">
    <property type="entry name" value="DPBB_1"/>
    <property type="match status" value="1"/>
</dbReference>
<proteinExistence type="predicted"/>
<dbReference type="Gene3D" id="2.60.40.760">
    <property type="entry name" value="Expansin, cellulose-binding-like domain"/>
    <property type="match status" value="1"/>
</dbReference>
<evidence type="ECO:0000259" key="3">
    <source>
        <dbReference type="Pfam" id="PF03330"/>
    </source>
</evidence>
<dbReference type="InterPro" id="IPR036749">
    <property type="entry name" value="Expansin_CBD_sf"/>
</dbReference>
<dbReference type="NCBIfam" id="NF041144">
    <property type="entry name" value="expansin_EXLX1"/>
    <property type="match status" value="1"/>
</dbReference>
<gene>
    <name evidence="4" type="ORF">D5S18_20160</name>
</gene>
<dbReference type="CDD" id="cd22272">
    <property type="entry name" value="DPBB_EXLX1-like"/>
    <property type="match status" value="1"/>
</dbReference>
<comment type="caution">
    <text evidence="4">The sequence shown here is derived from an EMBL/GenBank/DDBJ whole genome shotgun (WGS) entry which is preliminary data.</text>
</comment>
<dbReference type="AlphaFoldDB" id="A0A3A4KUH7"/>
<keyword evidence="1" id="KW-0732">Signal</keyword>
<keyword evidence="2" id="KW-1133">Transmembrane helix</keyword>
<feature type="transmembrane region" description="Helical" evidence="2">
    <location>
        <begin position="12"/>
        <end position="32"/>
    </location>
</feature>
<sequence>MHRLPIQQRHSRTGWVWSAAALVVVVAAATWFTHTGAPRCAAAPPDEGPIPTPATAFPAGQHAAAAPTRQPQQQVAGEARYYHFDSEVACSYPNLEPDGRYVGLSGAEYGRADACGGYLDIHGPRGEVRALIVDRCPGCAAGELDLSAAAFERIAAPADGVVAVTYTMVRDPQPPAELTYAVQPDSSPQWLAILLFGAGNPVRQVAIRPPGGDWRDLRHGRDNYWTGSGAGTGPFAVRVTDVHGQSAEFGGVTLDSEQRSAGVRLYDSAPPDSEQAALTSPTASAVAHTAIPVCGY</sequence>
<reference evidence="4 5" key="1">
    <citation type="submission" date="2018-09" db="EMBL/GenBank/DDBJ databases">
        <title>YIM PH21274 draft genome.</title>
        <authorList>
            <person name="Miao C."/>
        </authorList>
    </citation>
    <scope>NUCLEOTIDE SEQUENCE [LARGE SCALE GENOMIC DNA]</scope>
    <source>
        <strain evidence="4 5">YIM PH 21724</strain>
    </source>
</reference>
<dbReference type="RefSeq" id="WP_120042601.1">
    <property type="nucleotide sequence ID" value="NZ_QZFU01000023.1"/>
</dbReference>
<protein>
    <recommendedName>
        <fullName evidence="3">RlpA-like protein double-psi beta-barrel domain-containing protein</fullName>
    </recommendedName>
</protein>
<feature type="domain" description="RlpA-like protein double-psi beta-barrel" evidence="3">
    <location>
        <begin position="130"/>
        <end position="166"/>
    </location>
</feature>
<dbReference type="EMBL" id="QZFU01000023">
    <property type="protein sequence ID" value="RJO73524.1"/>
    <property type="molecule type" value="Genomic_DNA"/>
</dbReference>
<evidence type="ECO:0000256" key="1">
    <source>
        <dbReference type="ARBA" id="ARBA00022729"/>
    </source>
</evidence>
<keyword evidence="2" id="KW-0472">Membrane</keyword>
<keyword evidence="5" id="KW-1185">Reference proteome</keyword>
<dbReference type="PANTHER" id="PTHR31836">
    <property type="match status" value="1"/>
</dbReference>
<dbReference type="OrthoDB" id="5499927at2"/>
<organism evidence="4 5">
    <name type="scientific">Nocardia panacis</name>
    <dbReference type="NCBI Taxonomy" id="2340916"/>
    <lineage>
        <taxon>Bacteria</taxon>
        <taxon>Bacillati</taxon>
        <taxon>Actinomycetota</taxon>
        <taxon>Actinomycetes</taxon>
        <taxon>Mycobacteriales</taxon>
        <taxon>Nocardiaceae</taxon>
        <taxon>Nocardia</taxon>
    </lineage>
</organism>
<evidence type="ECO:0000313" key="4">
    <source>
        <dbReference type="EMBL" id="RJO73524.1"/>
    </source>
</evidence>
<name>A0A3A4KUH7_9NOCA</name>
<dbReference type="SUPFAM" id="SSF50685">
    <property type="entry name" value="Barwin-like endoglucanases"/>
    <property type="match status" value="1"/>
</dbReference>
<accession>A0A3A4KUH7</accession>
<dbReference type="InterPro" id="IPR051477">
    <property type="entry name" value="Expansin_CellWall"/>
</dbReference>
<dbReference type="InterPro" id="IPR009009">
    <property type="entry name" value="RlpA-like_DPBB"/>
</dbReference>
<dbReference type="SUPFAM" id="SSF49590">
    <property type="entry name" value="PHL pollen allergen"/>
    <property type="match status" value="1"/>
</dbReference>
<dbReference type="InterPro" id="IPR049818">
    <property type="entry name" value="Expansin_EXLX1-like"/>
</dbReference>
<keyword evidence="2" id="KW-0812">Transmembrane</keyword>
<dbReference type="Proteomes" id="UP000266677">
    <property type="component" value="Unassembled WGS sequence"/>
</dbReference>